<organism evidence="1 2">
    <name type="scientific">Patella caerulea</name>
    <name type="common">Rayed Mediterranean limpet</name>
    <dbReference type="NCBI Taxonomy" id="87958"/>
    <lineage>
        <taxon>Eukaryota</taxon>
        <taxon>Metazoa</taxon>
        <taxon>Spiralia</taxon>
        <taxon>Lophotrochozoa</taxon>
        <taxon>Mollusca</taxon>
        <taxon>Gastropoda</taxon>
        <taxon>Patellogastropoda</taxon>
        <taxon>Patelloidea</taxon>
        <taxon>Patellidae</taxon>
        <taxon>Patella</taxon>
    </lineage>
</organism>
<keyword evidence="2" id="KW-1185">Reference proteome</keyword>
<evidence type="ECO:0000313" key="1">
    <source>
        <dbReference type="EMBL" id="KAK6168923.1"/>
    </source>
</evidence>
<protein>
    <submittedName>
        <fullName evidence="1">Uncharacterized protein</fullName>
    </submittedName>
</protein>
<accession>A0AAN8G6N7</accession>
<dbReference type="AlphaFoldDB" id="A0AAN8G6N7"/>
<evidence type="ECO:0000313" key="2">
    <source>
        <dbReference type="Proteomes" id="UP001347796"/>
    </source>
</evidence>
<sequence>MSYTENRRKGYRSLGEFGNGSLKRNDLRREKSIFSSDVEQLHKIIRENSDLADVYQHRQVSFLGDDPRLNDAETAQYLNPYSLNVVSRSQPFISDVRGITREKSFCDRKDVETISANKRQYCDVLGMEYCSDCSRIGEQSLKKFQKEPTLYFVPKIDKSSALFGGSRRRITFPKVKTPMDVFNRVYGHHQYLRSITDPGGDRIIQTTNLPNLRPKSIYW</sequence>
<comment type="caution">
    <text evidence="1">The sequence shown here is derived from an EMBL/GenBank/DDBJ whole genome shotgun (WGS) entry which is preliminary data.</text>
</comment>
<name>A0AAN8G6N7_PATCE</name>
<dbReference type="EMBL" id="JAZGQO010000015">
    <property type="protein sequence ID" value="KAK6168923.1"/>
    <property type="molecule type" value="Genomic_DNA"/>
</dbReference>
<reference evidence="1 2" key="1">
    <citation type="submission" date="2024-01" db="EMBL/GenBank/DDBJ databases">
        <title>The genome of the rayed Mediterranean limpet Patella caerulea (Linnaeus, 1758).</title>
        <authorList>
            <person name="Anh-Thu Weber A."/>
            <person name="Halstead-Nussloch G."/>
        </authorList>
    </citation>
    <scope>NUCLEOTIDE SEQUENCE [LARGE SCALE GENOMIC DNA]</scope>
    <source>
        <strain evidence="1">AATW-2023a</strain>
        <tissue evidence="1">Whole specimen</tissue>
    </source>
</reference>
<proteinExistence type="predicted"/>
<dbReference type="Proteomes" id="UP001347796">
    <property type="component" value="Unassembled WGS sequence"/>
</dbReference>
<gene>
    <name evidence="1" type="ORF">SNE40_020078</name>
</gene>